<dbReference type="PRINTS" id="PR00830">
    <property type="entry name" value="ENDOLAPTASE"/>
</dbReference>
<dbReference type="GO" id="GO:0005759">
    <property type="term" value="C:mitochondrial matrix"/>
    <property type="evidence" value="ECO:0007669"/>
    <property type="project" value="TreeGrafter"/>
</dbReference>
<accession>A0AAD1XXQ3</accession>
<dbReference type="GO" id="GO:0016887">
    <property type="term" value="F:ATP hydrolysis activity"/>
    <property type="evidence" value="ECO:0007669"/>
    <property type="project" value="InterPro"/>
</dbReference>
<dbReference type="PANTHER" id="PTHR43718">
    <property type="entry name" value="LON PROTEASE"/>
    <property type="match status" value="1"/>
</dbReference>
<dbReference type="Gene3D" id="3.30.230.10">
    <property type="match status" value="1"/>
</dbReference>
<dbReference type="GO" id="GO:0051131">
    <property type="term" value="P:chaperone-mediated protein complex assembly"/>
    <property type="evidence" value="ECO:0007669"/>
    <property type="project" value="TreeGrafter"/>
</dbReference>
<keyword evidence="2" id="KW-0547">Nucleotide-binding</keyword>
<dbReference type="InterPro" id="IPR027065">
    <property type="entry name" value="Lon_Prtase"/>
</dbReference>
<feature type="active site" evidence="6">
    <location>
        <position position="885"/>
    </location>
</feature>
<evidence type="ECO:0000256" key="1">
    <source>
        <dbReference type="ARBA" id="ARBA00022670"/>
    </source>
</evidence>
<dbReference type="Proteomes" id="UP001295684">
    <property type="component" value="Unassembled WGS sequence"/>
</dbReference>
<dbReference type="AlphaFoldDB" id="A0AAD1XXQ3"/>
<dbReference type="InterPro" id="IPR054594">
    <property type="entry name" value="Lon_lid"/>
</dbReference>
<feature type="active site" evidence="6">
    <location>
        <position position="928"/>
    </location>
</feature>
<dbReference type="InterPro" id="IPR008268">
    <property type="entry name" value="Peptidase_S16_AS"/>
</dbReference>
<comment type="caution">
    <text evidence="9">The sequence shown here is derived from an EMBL/GenBank/DDBJ whole genome shotgun (WGS) entry which is preliminary data.</text>
</comment>
<keyword evidence="1 6" id="KW-0645">Protease</keyword>
<dbReference type="InterPro" id="IPR008269">
    <property type="entry name" value="Lon_proteolytic"/>
</dbReference>
<reference evidence="9" key="1">
    <citation type="submission" date="2023-07" db="EMBL/GenBank/DDBJ databases">
        <authorList>
            <consortium name="AG Swart"/>
            <person name="Singh M."/>
            <person name="Singh A."/>
            <person name="Seah K."/>
            <person name="Emmerich C."/>
        </authorList>
    </citation>
    <scope>NUCLEOTIDE SEQUENCE</scope>
    <source>
        <strain evidence="9">DP1</strain>
    </source>
</reference>
<keyword evidence="3 6" id="KW-0378">Hydrolase</keyword>
<dbReference type="GO" id="GO:0004176">
    <property type="term" value="F:ATP-dependent peptidase activity"/>
    <property type="evidence" value="ECO:0007669"/>
    <property type="project" value="UniProtKB-UniRule"/>
</dbReference>
<keyword evidence="4 6" id="KW-0720">Serine protease</keyword>
<dbReference type="GO" id="GO:0004252">
    <property type="term" value="F:serine-type endopeptidase activity"/>
    <property type="evidence" value="ECO:0007669"/>
    <property type="project" value="UniProtKB-UniRule"/>
</dbReference>
<dbReference type="InterPro" id="IPR027417">
    <property type="entry name" value="P-loop_NTPase"/>
</dbReference>
<dbReference type="InterPro" id="IPR003959">
    <property type="entry name" value="ATPase_AAA_core"/>
</dbReference>
<dbReference type="PROSITE" id="PS01046">
    <property type="entry name" value="LON_SER"/>
    <property type="match status" value="1"/>
</dbReference>
<keyword evidence="10" id="KW-1185">Reference proteome</keyword>
<dbReference type="EMBL" id="CAMPGE010022008">
    <property type="protein sequence ID" value="CAI2380095.1"/>
    <property type="molecule type" value="Genomic_DNA"/>
</dbReference>
<dbReference type="PANTHER" id="PTHR43718:SF2">
    <property type="entry name" value="LON PROTEASE HOMOLOG, MITOCHONDRIAL"/>
    <property type="match status" value="1"/>
</dbReference>
<dbReference type="SUPFAM" id="SSF54211">
    <property type="entry name" value="Ribosomal protein S5 domain 2-like"/>
    <property type="match status" value="1"/>
</dbReference>
<dbReference type="Pfam" id="PF00004">
    <property type="entry name" value="AAA"/>
    <property type="match status" value="1"/>
</dbReference>
<evidence type="ECO:0000256" key="6">
    <source>
        <dbReference type="PROSITE-ProRule" id="PRU01122"/>
    </source>
</evidence>
<evidence type="ECO:0000256" key="5">
    <source>
        <dbReference type="ARBA" id="ARBA00022840"/>
    </source>
</evidence>
<evidence type="ECO:0000256" key="4">
    <source>
        <dbReference type="ARBA" id="ARBA00022825"/>
    </source>
</evidence>
<protein>
    <recommendedName>
        <fullName evidence="8">Lon proteolytic domain-containing protein</fullName>
    </recommendedName>
</protein>
<sequence length="1014" mass="116971">MFKFARRIPALATSTRKDMFGKQFRRNSQVYFTNCKPFSTKNGDKKKKLLKINQKEKEEAEISSVRAALLRKKNKLGSTNTEPASPTKDQEAASAAEQTPEGNEVEMHGLLPVHEMYTIKFNSPILPYSKFPLTQNKYIQQFFKRYSKDKDSVEKLIGVHFLGNKNLNAKDAIGIEIELDRGSSNMNVVESKSFKRFKIISYNAATNFVKAVEYTDRLYRTRNAEGEKIEMTLQQIFETQDCPDKPHFEDLINSEIADLKNTWFQFNKRMNSALMMLPSEMINTYDMVVKTLPVPNFEYHRYRKDMTLFEMFNQITCKMAHYYFSMFQALFSKDQKGLKKQMKEFLEETDPMMRSKKVTYLFDEFTHLLDQKCYYIQKTAEEFKERSKQAMLESAFQKVLENNKTNEKDKFQKMLDDTKEMPDRIRKIIQEEIKALESRSGDMDSARKIAFLKHVFRLPWDRRVEAYWDVQYSREILEKTHYGMVETKERILEFIAKNKRINSKKGMVLLLTGPPGVGKTSIANSIGDCLKRPTAVLSMSGQSDPSHIKGSKRTYVDSQPGIFIKELQRLEVRNPVLIIDEIDKIGFNNIRGDPSSTLLELLNPEQANTFSDNYLDFEFDFSECIFICTSNSTRNMLQPLLDRIEVIEVPPYLPTEKLSIAKKYLIPGFCEEYGFQEGKEEISFTNASIAKMIKDYCGYEAGVRNLRKCIDRVFRKVVAKIDERDSKIEQESQKKSKLQKHTENEEAADINQTAMLDDETEAAHYQVNSENLDKFLDLSMNDDYYYQNINKTLPVGCANGLAYIDSGYGSVLKIQFVKKFSLKKKDEDDSIEFVVSQTGRLGEVMKESLDVVQVATLNYLGEEIEGKNEFHLHVPQGAIPKDGPSAGVALFCSLTSIIRNKPLKPNLAMTGEITTLGEVVAIGGVREKLTACKNHNITQVMLPFSNKKDFEKLPDDFKEGFEIFFVKDIDEAYRVAFTDDVEGIDFQAYEKDEKVEQIFSKEEMMENNRLDPLV</sequence>
<dbReference type="SMART" id="SM00382">
    <property type="entry name" value="AAA"/>
    <property type="match status" value="1"/>
</dbReference>
<dbReference type="GO" id="GO:0007005">
    <property type="term" value="P:mitochondrion organization"/>
    <property type="evidence" value="ECO:0007669"/>
    <property type="project" value="TreeGrafter"/>
</dbReference>
<dbReference type="Pfam" id="PF05362">
    <property type="entry name" value="Lon_C"/>
    <property type="match status" value="1"/>
</dbReference>
<feature type="region of interest" description="Disordered" evidence="7">
    <location>
        <begin position="73"/>
        <end position="103"/>
    </location>
</feature>
<dbReference type="Gene3D" id="1.10.8.60">
    <property type="match status" value="1"/>
</dbReference>
<dbReference type="GO" id="GO:0005524">
    <property type="term" value="F:ATP binding"/>
    <property type="evidence" value="ECO:0007669"/>
    <property type="project" value="UniProtKB-KW"/>
</dbReference>
<gene>
    <name evidence="9" type="ORF">ECRASSUSDP1_LOCUS21522</name>
</gene>
<dbReference type="Pfam" id="PF22667">
    <property type="entry name" value="Lon_lid"/>
    <property type="match status" value="1"/>
</dbReference>
<dbReference type="InterPro" id="IPR020568">
    <property type="entry name" value="Ribosomal_Su5_D2-typ_SF"/>
</dbReference>
<keyword evidence="5" id="KW-0067">ATP-binding</keyword>
<evidence type="ECO:0000259" key="8">
    <source>
        <dbReference type="PROSITE" id="PS51786"/>
    </source>
</evidence>
<feature type="domain" description="Lon proteolytic" evidence="8">
    <location>
        <begin position="792"/>
        <end position="979"/>
    </location>
</feature>
<evidence type="ECO:0000313" key="10">
    <source>
        <dbReference type="Proteomes" id="UP001295684"/>
    </source>
</evidence>
<dbReference type="Gene3D" id="3.40.50.300">
    <property type="entry name" value="P-loop containing nucleotide triphosphate hydrolases"/>
    <property type="match status" value="1"/>
</dbReference>
<comment type="similarity">
    <text evidence="6">Belongs to the peptidase S16 family.</text>
</comment>
<proteinExistence type="inferred from homology"/>
<organism evidence="9 10">
    <name type="scientific">Euplotes crassus</name>
    <dbReference type="NCBI Taxonomy" id="5936"/>
    <lineage>
        <taxon>Eukaryota</taxon>
        <taxon>Sar</taxon>
        <taxon>Alveolata</taxon>
        <taxon>Ciliophora</taxon>
        <taxon>Intramacronucleata</taxon>
        <taxon>Spirotrichea</taxon>
        <taxon>Hypotrichia</taxon>
        <taxon>Euplotida</taxon>
        <taxon>Euplotidae</taxon>
        <taxon>Moneuplotes</taxon>
    </lineage>
</organism>
<evidence type="ECO:0000256" key="2">
    <source>
        <dbReference type="ARBA" id="ARBA00022741"/>
    </source>
</evidence>
<dbReference type="InterPro" id="IPR003593">
    <property type="entry name" value="AAA+_ATPase"/>
</dbReference>
<evidence type="ECO:0000256" key="7">
    <source>
        <dbReference type="SAM" id="MobiDB-lite"/>
    </source>
</evidence>
<dbReference type="SUPFAM" id="SSF52540">
    <property type="entry name" value="P-loop containing nucleoside triphosphate hydrolases"/>
    <property type="match status" value="1"/>
</dbReference>
<dbReference type="GO" id="GO:0006515">
    <property type="term" value="P:protein quality control for misfolded or incompletely synthesized proteins"/>
    <property type="evidence" value="ECO:0007669"/>
    <property type="project" value="TreeGrafter"/>
</dbReference>
<dbReference type="InterPro" id="IPR014721">
    <property type="entry name" value="Ribsml_uS5_D2-typ_fold_subgr"/>
</dbReference>
<dbReference type="GO" id="GO:0003697">
    <property type="term" value="F:single-stranded DNA binding"/>
    <property type="evidence" value="ECO:0007669"/>
    <property type="project" value="TreeGrafter"/>
</dbReference>
<dbReference type="PROSITE" id="PS51786">
    <property type="entry name" value="LON_PROTEOLYTIC"/>
    <property type="match status" value="1"/>
</dbReference>
<name>A0AAD1XXQ3_EUPCR</name>
<evidence type="ECO:0000256" key="3">
    <source>
        <dbReference type="ARBA" id="ARBA00022801"/>
    </source>
</evidence>
<evidence type="ECO:0000313" key="9">
    <source>
        <dbReference type="EMBL" id="CAI2380095.1"/>
    </source>
</evidence>